<organism evidence="4 5">
    <name type="scientific">Favolaschia claudopus</name>
    <dbReference type="NCBI Taxonomy" id="2862362"/>
    <lineage>
        <taxon>Eukaryota</taxon>
        <taxon>Fungi</taxon>
        <taxon>Dikarya</taxon>
        <taxon>Basidiomycota</taxon>
        <taxon>Agaricomycotina</taxon>
        <taxon>Agaricomycetes</taxon>
        <taxon>Agaricomycetidae</taxon>
        <taxon>Agaricales</taxon>
        <taxon>Marasmiineae</taxon>
        <taxon>Mycenaceae</taxon>
        <taxon>Favolaschia</taxon>
    </lineage>
</organism>
<dbReference type="PANTHER" id="PTHR40465">
    <property type="entry name" value="CHROMOSOME 1, WHOLE GENOME SHOTGUN SEQUENCE"/>
    <property type="match status" value="1"/>
</dbReference>
<keyword evidence="2" id="KW-0472">Membrane</keyword>
<keyword evidence="2" id="KW-1133">Transmembrane helix</keyword>
<feature type="transmembrane region" description="Helical" evidence="2">
    <location>
        <begin position="12"/>
        <end position="35"/>
    </location>
</feature>
<feature type="transmembrane region" description="Helical" evidence="2">
    <location>
        <begin position="47"/>
        <end position="71"/>
    </location>
</feature>
<comment type="caution">
    <text evidence="4">The sequence shown here is derived from an EMBL/GenBank/DDBJ whole genome shotgun (WGS) entry which is preliminary data.</text>
</comment>
<feature type="transmembrane region" description="Helical" evidence="2">
    <location>
        <begin position="236"/>
        <end position="256"/>
    </location>
</feature>
<feature type="transmembrane region" description="Helical" evidence="2">
    <location>
        <begin position="118"/>
        <end position="144"/>
    </location>
</feature>
<feature type="domain" description="DUF6534" evidence="3">
    <location>
        <begin position="175"/>
        <end position="260"/>
    </location>
</feature>
<dbReference type="InterPro" id="IPR045339">
    <property type="entry name" value="DUF6534"/>
</dbReference>
<feature type="transmembrane region" description="Helical" evidence="2">
    <location>
        <begin position="164"/>
        <end position="190"/>
    </location>
</feature>
<evidence type="ECO:0000256" key="1">
    <source>
        <dbReference type="SAM" id="MobiDB-lite"/>
    </source>
</evidence>
<reference evidence="4 5" key="1">
    <citation type="journal article" date="2024" name="J Genomics">
        <title>Draft genome sequencing and assembly of Favolaschia claudopus CIRM-BRFM 2984 isolated from oak limbs.</title>
        <authorList>
            <person name="Navarro D."/>
            <person name="Drula E."/>
            <person name="Chaduli D."/>
            <person name="Cazenave R."/>
            <person name="Ahrendt S."/>
            <person name="Wang J."/>
            <person name="Lipzen A."/>
            <person name="Daum C."/>
            <person name="Barry K."/>
            <person name="Grigoriev I.V."/>
            <person name="Favel A."/>
            <person name="Rosso M.N."/>
            <person name="Martin F."/>
        </authorList>
    </citation>
    <scope>NUCLEOTIDE SEQUENCE [LARGE SCALE GENOMIC DNA]</scope>
    <source>
        <strain evidence="4 5">CIRM-BRFM 2984</strain>
    </source>
</reference>
<evidence type="ECO:0000256" key="2">
    <source>
        <dbReference type="SAM" id="Phobius"/>
    </source>
</evidence>
<proteinExistence type="predicted"/>
<gene>
    <name evidence="4" type="ORF">R3P38DRAFT_1355747</name>
</gene>
<dbReference type="Pfam" id="PF20152">
    <property type="entry name" value="DUF6534"/>
    <property type="match status" value="1"/>
</dbReference>
<evidence type="ECO:0000313" key="5">
    <source>
        <dbReference type="Proteomes" id="UP001362999"/>
    </source>
</evidence>
<dbReference type="EMBL" id="JAWWNJ010000005">
    <property type="protein sequence ID" value="KAK7055417.1"/>
    <property type="molecule type" value="Genomic_DNA"/>
</dbReference>
<sequence>MSSVALRSITFPILLGALLNSFLLGTLLVQIFIYHSSFPEDSRVFKGLVYFIGLAVTVDTCLNISDVAFWFGTSFGDLSALSDQRYAAFYVPIMGTFVALLAHLFFSYRIWVIRREAWPFCLCISLISLAVFVSGLLGGIFGFIQDDSKSSSSDVIKVHDHLHFVTAYIWFIGLVTVDVLTAVVLTVFLLKAKVNESSSNIVNSIIRLVLETNMLSASFAILALVSYLTLPPANTICAIPAYALAALYANTILATLNNRAIILRARAADADKSTCVYVQQVQETFVSSTSRCERPSGTGGGVRNDGERGCISRPMQGENGVSLGC</sequence>
<keyword evidence="2" id="KW-0812">Transmembrane</keyword>
<dbReference type="Proteomes" id="UP001362999">
    <property type="component" value="Unassembled WGS sequence"/>
</dbReference>
<evidence type="ECO:0000259" key="3">
    <source>
        <dbReference type="Pfam" id="PF20152"/>
    </source>
</evidence>
<keyword evidence="5" id="KW-1185">Reference proteome</keyword>
<feature type="transmembrane region" description="Helical" evidence="2">
    <location>
        <begin position="210"/>
        <end position="230"/>
    </location>
</feature>
<accession>A0AAW0DW87</accession>
<feature type="transmembrane region" description="Helical" evidence="2">
    <location>
        <begin position="86"/>
        <end position="106"/>
    </location>
</feature>
<dbReference type="AlphaFoldDB" id="A0AAW0DW87"/>
<feature type="region of interest" description="Disordered" evidence="1">
    <location>
        <begin position="292"/>
        <end position="325"/>
    </location>
</feature>
<protein>
    <recommendedName>
        <fullName evidence="3">DUF6534 domain-containing protein</fullName>
    </recommendedName>
</protein>
<evidence type="ECO:0000313" key="4">
    <source>
        <dbReference type="EMBL" id="KAK7055417.1"/>
    </source>
</evidence>
<dbReference type="PANTHER" id="PTHR40465:SF1">
    <property type="entry name" value="DUF6534 DOMAIN-CONTAINING PROTEIN"/>
    <property type="match status" value="1"/>
</dbReference>
<name>A0AAW0DW87_9AGAR</name>